<evidence type="ECO:0000256" key="1">
    <source>
        <dbReference type="SAM" id="SignalP"/>
    </source>
</evidence>
<evidence type="ECO:0000313" key="3">
    <source>
        <dbReference type="Proteomes" id="UP001165135"/>
    </source>
</evidence>
<sequence length="121" mass="12805">MPTMKRLAASGVVALAAAGTSVIAASPAHADYNRCPYGTVCLFTETWGNGTMWRVPHCGDNALPASVSMAVKSARTYGNSISFYYKDSAGSLWNTGAVNTWTSTNLGSESANKFNLVTVWC</sequence>
<feature type="signal peptide" evidence="1">
    <location>
        <begin position="1"/>
        <end position="24"/>
    </location>
</feature>
<reference evidence="2" key="1">
    <citation type="submission" date="2023-03" db="EMBL/GenBank/DDBJ databases">
        <title>Actinoallomurus iriomotensis NBRC 103681.</title>
        <authorList>
            <person name="Ichikawa N."/>
            <person name="Sato H."/>
            <person name="Tonouchi N."/>
        </authorList>
    </citation>
    <scope>NUCLEOTIDE SEQUENCE</scope>
    <source>
        <strain evidence="2">NBRC 103681</strain>
    </source>
</reference>
<dbReference type="RefSeq" id="WP_285627730.1">
    <property type="nucleotide sequence ID" value="NZ_BSTJ01000008.1"/>
</dbReference>
<organism evidence="2 3">
    <name type="scientific">Actinoallomurus iriomotensis</name>
    <dbReference type="NCBI Taxonomy" id="478107"/>
    <lineage>
        <taxon>Bacteria</taxon>
        <taxon>Bacillati</taxon>
        <taxon>Actinomycetota</taxon>
        <taxon>Actinomycetes</taxon>
        <taxon>Streptosporangiales</taxon>
        <taxon>Thermomonosporaceae</taxon>
        <taxon>Actinoallomurus</taxon>
    </lineage>
</organism>
<proteinExistence type="predicted"/>
<dbReference type="AlphaFoldDB" id="A0A9W6RPF0"/>
<comment type="caution">
    <text evidence="2">The sequence shown here is derived from an EMBL/GenBank/DDBJ whole genome shotgun (WGS) entry which is preliminary data.</text>
</comment>
<dbReference type="EMBL" id="BSTJ01000008">
    <property type="protein sequence ID" value="GLY77742.1"/>
    <property type="molecule type" value="Genomic_DNA"/>
</dbReference>
<gene>
    <name evidence="2" type="ORF">Airi01_060090</name>
</gene>
<name>A0A9W6RPF0_9ACTN</name>
<protein>
    <recommendedName>
        <fullName evidence="4">Peptidase inhibitor family I36</fullName>
    </recommendedName>
</protein>
<keyword evidence="1" id="KW-0732">Signal</keyword>
<evidence type="ECO:0000313" key="2">
    <source>
        <dbReference type="EMBL" id="GLY77742.1"/>
    </source>
</evidence>
<accession>A0A9W6RPF0</accession>
<evidence type="ECO:0008006" key="4">
    <source>
        <dbReference type="Google" id="ProtNLM"/>
    </source>
</evidence>
<dbReference type="Proteomes" id="UP001165135">
    <property type="component" value="Unassembled WGS sequence"/>
</dbReference>
<feature type="chain" id="PRO_5040756184" description="Peptidase inhibitor family I36" evidence="1">
    <location>
        <begin position="25"/>
        <end position="121"/>
    </location>
</feature>